<feature type="binding site" evidence="6">
    <location>
        <position position="229"/>
    </location>
    <ligand>
        <name>a divalent metal cation</name>
        <dbReference type="ChEBI" id="CHEBI:60240"/>
    </ligand>
</feature>
<dbReference type="InterPro" id="IPR046346">
    <property type="entry name" value="Aminoacid_DH-like_N_sf"/>
</dbReference>
<dbReference type="AlphaFoldDB" id="A0AAV5AJN0"/>
<dbReference type="PANTHER" id="PTHR23406:SF32">
    <property type="entry name" value="NADP-DEPENDENT MALIC ENZYME"/>
    <property type="match status" value="1"/>
</dbReference>
<evidence type="ECO:0000256" key="1">
    <source>
        <dbReference type="ARBA" id="ARBA00001936"/>
    </source>
</evidence>
<dbReference type="InterPro" id="IPR012302">
    <property type="entry name" value="Malic_NAD-bd"/>
</dbReference>
<dbReference type="GO" id="GO:0005739">
    <property type="term" value="C:mitochondrion"/>
    <property type="evidence" value="ECO:0007669"/>
    <property type="project" value="TreeGrafter"/>
</dbReference>
<dbReference type="NCBIfam" id="NF010052">
    <property type="entry name" value="PRK13529.1"/>
    <property type="match status" value="1"/>
</dbReference>
<dbReference type="Pfam" id="PF00390">
    <property type="entry name" value="malic"/>
    <property type="match status" value="1"/>
</dbReference>
<dbReference type="Pfam" id="PF03949">
    <property type="entry name" value="Malic_M"/>
    <property type="match status" value="1"/>
</dbReference>
<feature type="domain" description="Malic enzyme NAD-binding" evidence="7">
    <location>
        <begin position="248"/>
        <end position="501"/>
    </location>
</feature>
<dbReference type="SUPFAM" id="SSF51735">
    <property type="entry name" value="NAD(P)-binding Rossmann-fold domains"/>
    <property type="match status" value="1"/>
</dbReference>
<dbReference type="PIRSF" id="PIRSF000106">
    <property type="entry name" value="ME"/>
    <property type="match status" value="1"/>
</dbReference>
<evidence type="ECO:0000256" key="5">
    <source>
        <dbReference type="PIRSR" id="PIRSR000106-2"/>
    </source>
</evidence>
<protein>
    <recommendedName>
        <fullName evidence="11">Malic enzyme</fullName>
    </recommendedName>
</protein>
<evidence type="ECO:0008006" key="11">
    <source>
        <dbReference type="Google" id="ProtNLM"/>
    </source>
</evidence>
<comment type="caution">
    <text evidence="9">The sequence shown here is derived from an EMBL/GenBank/DDBJ whole genome shotgun (WGS) entry which is preliminary data.</text>
</comment>
<evidence type="ECO:0000256" key="4">
    <source>
        <dbReference type="ARBA" id="ARBA00023002"/>
    </source>
</evidence>
<dbReference type="Gene3D" id="3.40.50.720">
    <property type="entry name" value="NAD(P)-binding Rossmann-like Domain"/>
    <property type="match status" value="1"/>
</dbReference>
<keyword evidence="3 6" id="KW-0479">Metal-binding</keyword>
<name>A0AAV5AJN0_9AGAM</name>
<feature type="domain" description="Malic enzyme N-terminal" evidence="8">
    <location>
        <begin position="65"/>
        <end position="243"/>
    </location>
</feature>
<dbReference type="InterPro" id="IPR037062">
    <property type="entry name" value="Malic_N_dom_sf"/>
</dbReference>
<gene>
    <name evidence="9" type="ORF">Clacol_007565</name>
</gene>
<dbReference type="SMART" id="SM01274">
    <property type="entry name" value="malic"/>
    <property type="match status" value="1"/>
</dbReference>
<evidence type="ECO:0000256" key="6">
    <source>
        <dbReference type="PIRSR" id="PIRSR000106-3"/>
    </source>
</evidence>
<dbReference type="PANTHER" id="PTHR23406">
    <property type="entry name" value="MALIC ENZYME-RELATED"/>
    <property type="match status" value="1"/>
</dbReference>
<evidence type="ECO:0000313" key="9">
    <source>
        <dbReference type="EMBL" id="GJJ13313.1"/>
    </source>
</evidence>
<proteinExistence type="inferred from homology"/>
<evidence type="ECO:0000256" key="3">
    <source>
        <dbReference type="ARBA" id="ARBA00022723"/>
    </source>
</evidence>
<dbReference type="Proteomes" id="UP001050691">
    <property type="component" value="Unassembled WGS sequence"/>
</dbReference>
<dbReference type="GO" id="GO:0046872">
    <property type="term" value="F:metal ion binding"/>
    <property type="evidence" value="ECO:0007669"/>
    <property type="project" value="UniProtKB-KW"/>
</dbReference>
<feature type="binding site" evidence="5">
    <location>
        <position position="393"/>
    </location>
    <ligand>
        <name>(S)-malate</name>
        <dbReference type="ChEBI" id="CHEBI:15589"/>
    </ligand>
</feature>
<organism evidence="9 10">
    <name type="scientific">Clathrus columnatus</name>
    <dbReference type="NCBI Taxonomy" id="1419009"/>
    <lineage>
        <taxon>Eukaryota</taxon>
        <taxon>Fungi</taxon>
        <taxon>Dikarya</taxon>
        <taxon>Basidiomycota</taxon>
        <taxon>Agaricomycotina</taxon>
        <taxon>Agaricomycetes</taxon>
        <taxon>Phallomycetidae</taxon>
        <taxon>Phallales</taxon>
        <taxon>Clathraceae</taxon>
        <taxon>Clathrus</taxon>
    </lineage>
</organism>
<dbReference type="GO" id="GO:0006108">
    <property type="term" value="P:malate metabolic process"/>
    <property type="evidence" value="ECO:0007669"/>
    <property type="project" value="TreeGrafter"/>
</dbReference>
<evidence type="ECO:0000259" key="8">
    <source>
        <dbReference type="SMART" id="SM01274"/>
    </source>
</evidence>
<keyword evidence="10" id="KW-1185">Reference proteome</keyword>
<accession>A0AAV5AJN0</accession>
<evidence type="ECO:0000256" key="2">
    <source>
        <dbReference type="ARBA" id="ARBA00008785"/>
    </source>
</evidence>
<comment type="similarity">
    <text evidence="2">Belongs to the malic enzymes family.</text>
</comment>
<sequence length="528" mass="58255">MTVDVLSPKLDSNGVVADIIPVVAPAGRALFPPEFSPAKHGVRTLKQMRDKPTSLDRYIFLNVLKERDPKLFYQLLLSNMPLLNIHEPMGEACVNYSHIWRRPEGLYISLRDKGRIEQILRRWPGGTNARIAVVTDGSRILGLGDLGANGLPIAIGKLDLYIAGAGIRPASTLPICLDLGTNTQRYLDDPLYLGLKQHRPGGTEMDEFMDEFMRAMSTVFPDLLVQFEDFSTDNAFRYLERYRNKYRIQGTGSVILSGFINAASIASAASGLPLSEHRILFFGAGSAGIGVAKQLLAFFKAQGLDEETARQRIWTVDSKGLIVAGRPGLQEHKHYFARSDYSGRPLTDLVDIIDYVKPTALLGLSTIQGAFNKAVVERMTKINKRPIVFPLSNPVDLCEVTFPDAVEWSNGKVVFASGSPYKSLTFKEQKYEPGQGNNMYIFPALGLGTIVSRSKHVTDGMVEAAAIALAESLTSEEQTNGLVYPRLERIREGVDAAPALRELSDETLLAFIKSKMWTPEGGFDTSRL</sequence>
<feature type="binding site" evidence="5">
    <location>
        <position position="139"/>
    </location>
    <ligand>
        <name>(S)-malate</name>
        <dbReference type="ChEBI" id="CHEBI:15589"/>
    </ligand>
</feature>
<evidence type="ECO:0000259" key="7">
    <source>
        <dbReference type="SMART" id="SM00919"/>
    </source>
</evidence>
<feature type="binding site" evidence="5">
    <location>
        <position position="437"/>
    </location>
    <ligand>
        <name>(S)-malate</name>
        <dbReference type="ChEBI" id="CHEBI:15589"/>
    </ligand>
</feature>
<dbReference type="PRINTS" id="PR00072">
    <property type="entry name" value="MALOXRDTASE"/>
</dbReference>
<dbReference type="InterPro" id="IPR001891">
    <property type="entry name" value="Malic_OxRdtase"/>
</dbReference>
<dbReference type="FunFam" id="3.40.50.720:FF:000182">
    <property type="entry name" value="NAD-dependent malic enzyme"/>
    <property type="match status" value="1"/>
</dbReference>
<feature type="binding site" evidence="6">
    <location>
        <position position="228"/>
    </location>
    <ligand>
        <name>a divalent metal cation</name>
        <dbReference type="ChEBI" id="CHEBI:60240"/>
    </ligand>
</feature>
<evidence type="ECO:0000313" key="10">
    <source>
        <dbReference type="Proteomes" id="UP001050691"/>
    </source>
</evidence>
<comment type="cofactor">
    <cofactor evidence="6">
        <name>Mg(2+)</name>
        <dbReference type="ChEBI" id="CHEBI:18420"/>
    </cofactor>
    <cofactor evidence="6">
        <name>Mn(2+)</name>
        <dbReference type="ChEBI" id="CHEBI:29035"/>
    </cofactor>
    <text evidence="6">Divalent metal cations. Prefers magnesium or manganese.</text>
</comment>
<dbReference type="SUPFAM" id="SSF53223">
    <property type="entry name" value="Aminoacid dehydrogenase-like, N-terminal domain"/>
    <property type="match status" value="1"/>
</dbReference>
<dbReference type="InterPro" id="IPR036291">
    <property type="entry name" value="NAD(P)-bd_dom_sf"/>
</dbReference>
<dbReference type="SMART" id="SM00919">
    <property type="entry name" value="Malic_M"/>
    <property type="match status" value="1"/>
</dbReference>
<dbReference type="InterPro" id="IPR012301">
    <property type="entry name" value="Malic_N_dom"/>
</dbReference>
<dbReference type="EMBL" id="BPWL01000008">
    <property type="protein sequence ID" value="GJJ13313.1"/>
    <property type="molecule type" value="Genomic_DNA"/>
</dbReference>
<dbReference type="GO" id="GO:0051287">
    <property type="term" value="F:NAD binding"/>
    <property type="evidence" value="ECO:0007669"/>
    <property type="project" value="InterPro"/>
</dbReference>
<keyword evidence="4" id="KW-0560">Oxidoreductase</keyword>
<dbReference type="Gene3D" id="3.40.50.10380">
    <property type="entry name" value="Malic enzyme, N-terminal domain"/>
    <property type="match status" value="1"/>
</dbReference>
<comment type="cofactor">
    <cofactor evidence="1">
        <name>Mn(2+)</name>
        <dbReference type="ChEBI" id="CHEBI:29035"/>
    </cofactor>
</comment>
<dbReference type="GO" id="GO:0004471">
    <property type="term" value="F:malate dehydrogenase (decarboxylating) (NAD+) activity"/>
    <property type="evidence" value="ECO:0007669"/>
    <property type="project" value="TreeGrafter"/>
</dbReference>
<reference evidence="9" key="1">
    <citation type="submission" date="2021-10" db="EMBL/GenBank/DDBJ databases">
        <title>De novo Genome Assembly of Clathrus columnatus (Basidiomycota, Fungi) Using Illumina and Nanopore Sequence Data.</title>
        <authorList>
            <person name="Ogiso-Tanaka E."/>
            <person name="Itagaki H."/>
            <person name="Hosoya T."/>
            <person name="Hosaka K."/>
        </authorList>
    </citation>
    <scope>NUCLEOTIDE SEQUENCE</scope>
    <source>
        <strain evidence="9">MO-923</strain>
    </source>
</reference>